<feature type="transmembrane region" description="Helical" evidence="1">
    <location>
        <begin position="25"/>
        <end position="46"/>
    </location>
</feature>
<gene>
    <name evidence="2" type="ORF">KQ878_00750</name>
</gene>
<sequence length="277" mass="32070">MKRTYLNINSTAELWKLEKTTFRKYVIGSLISILVVAIVILVHQISLFILQYKDGVFTTKVDNSSVLIYNILIPLLYIAIWVWISISYILGMIKSYQNKSFEHLKPGTATFFGIMSFISFFQIITFFISKGNTSNTKLNTLQILQLVLPIIISFLTISLYYGFVRETKFIYIAFANAKQFELIKTIGQSTNMFSDLNNIFNHNSVSPESSQNQMPNQPADETEAEIVKTDRQQKIEKLLMLPNYRLYEIAKKLYISGYEKMEKEELVNKIIDITDKK</sequence>
<keyword evidence="1" id="KW-0812">Transmembrane</keyword>
<keyword evidence="1" id="KW-0472">Membrane</keyword>
<dbReference type="Proteomes" id="UP000812267">
    <property type="component" value="Unassembled WGS sequence"/>
</dbReference>
<evidence type="ECO:0000256" key="1">
    <source>
        <dbReference type="SAM" id="Phobius"/>
    </source>
</evidence>
<name>A0ABS6DQZ0_9MOLU</name>
<feature type="transmembrane region" description="Helical" evidence="1">
    <location>
        <begin position="141"/>
        <end position="163"/>
    </location>
</feature>
<accession>A0ABS6DQZ0</accession>
<organism evidence="2 3">
    <name type="scientific">Mycoplasma zalophidermidis</name>
    <dbReference type="NCBI Taxonomy" id="398174"/>
    <lineage>
        <taxon>Bacteria</taxon>
        <taxon>Bacillati</taxon>
        <taxon>Mycoplasmatota</taxon>
        <taxon>Mollicutes</taxon>
        <taxon>Mycoplasmataceae</taxon>
        <taxon>Mycoplasma</taxon>
    </lineage>
</organism>
<feature type="transmembrane region" description="Helical" evidence="1">
    <location>
        <begin position="111"/>
        <end position="129"/>
    </location>
</feature>
<proteinExistence type="predicted"/>
<keyword evidence="1" id="KW-1133">Transmembrane helix</keyword>
<keyword evidence="3" id="KW-1185">Reference proteome</keyword>
<comment type="caution">
    <text evidence="2">The sequence shown here is derived from an EMBL/GenBank/DDBJ whole genome shotgun (WGS) entry which is preliminary data.</text>
</comment>
<dbReference type="EMBL" id="JAHMHK010000001">
    <property type="protein sequence ID" value="MBU4693414.1"/>
    <property type="molecule type" value="Genomic_DNA"/>
</dbReference>
<evidence type="ECO:0000313" key="2">
    <source>
        <dbReference type="EMBL" id="MBU4693414.1"/>
    </source>
</evidence>
<evidence type="ECO:0000313" key="3">
    <source>
        <dbReference type="Proteomes" id="UP000812267"/>
    </source>
</evidence>
<feature type="transmembrane region" description="Helical" evidence="1">
    <location>
        <begin position="66"/>
        <end position="90"/>
    </location>
</feature>
<reference evidence="2" key="1">
    <citation type="submission" date="2021-06" db="EMBL/GenBank/DDBJ databases">
        <title>Novel Mycoplasma species detected in California sea lions (Zalophus californianus) from the USA.</title>
        <authorList>
            <person name="Volokhov D.V."/>
            <person name="Furtak V.A."/>
            <person name="Zagorodnyaya T.A."/>
        </authorList>
    </citation>
    <scope>NUCLEOTIDE SEQUENCE [LARGE SCALE GENOMIC DNA]</scope>
    <source>
        <strain evidence="2">CSL 4779</strain>
    </source>
</reference>
<dbReference type="RefSeq" id="WP_216567736.1">
    <property type="nucleotide sequence ID" value="NZ_JAHMHK010000001.1"/>
</dbReference>
<evidence type="ECO:0008006" key="4">
    <source>
        <dbReference type="Google" id="ProtNLM"/>
    </source>
</evidence>
<protein>
    <recommendedName>
        <fullName evidence="4">Rho termination factor N-terminal domain-containing protein</fullName>
    </recommendedName>
</protein>